<feature type="region of interest" description="Disordered" evidence="1">
    <location>
        <begin position="221"/>
        <end position="261"/>
    </location>
</feature>
<feature type="compositionally biased region" description="Basic and acidic residues" evidence="1">
    <location>
        <begin position="234"/>
        <end position="245"/>
    </location>
</feature>
<evidence type="ECO:0000313" key="3">
    <source>
        <dbReference type="Proteomes" id="UP000434052"/>
    </source>
</evidence>
<dbReference type="Proteomes" id="UP000434052">
    <property type="component" value="Unassembled WGS sequence"/>
</dbReference>
<protein>
    <submittedName>
        <fullName evidence="2">YkgJ family cysteine cluster protein</fullName>
    </submittedName>
</protein>
<proteinExistence type="predicted"/>
<dbReference type="InterPro" id="IPR005358">
    <property type="entry name" value="Puta_zinc/iron-chelating_dom"/>
</dbReference>
<evidence type="ECO:0000313" key="2">
    <source>
        <dbReference type="EMBL" id="TVM31045.1"/>
    </source>
</evidence>
<dbReference type="OrthoDB" id="9810361at2"/>
<comment type="caution">
    <text evidence="2">The sequence shown here is derived from an EMBL/GenBank/DDBJ whole genome shotgun (WGS) entry which is preliminary data.</text>
</comment>
<name>A0A6P1ZCQ0_9BACT</name>
<organism evidence="2 3">
    <name type="scientific">Oceanidesulfovibrio marinus</name>
    <dbReference type="NCBI Taxonomy" id="370038"/>
    <lineage>
        <taxon>Bacteria</taxon>
        <taxon>Pseudomonadati</taxon>
        <taxon>Thermodesulfobacteriota</taxon>
        <taxon>Desulfovibrionia</taxon>
        <taxon>Desulfovibrionales</taxon>
        <taxon>Desulfovibrionaceae</taxon>
        <taxon>Oceanidesulfovibrio</taxon>
    </lineage>
</organism>
<dbReference type="AlphaFoldDB" id="A0A6P1ZCQ0"/>
<dbReference type="RefSeq" id="WP_144307103.1">
    <property type="nucleotide sequence ID" value="NZ_QMIF01000018.1"/>
</dbReference>
<dbReference type="Pfam" id="PF03692">
    <property type="entry name" value="CxxCxxCC"/>
    <property type="match status" value="1"/>
</dbReference>
<sequence length="261" mass="29194">MDFNEIFDKYETFVAEIDAIFEKVREAHPEEVQCSKGCDDCCYALFDLSLVEAIYLNQKFNEQFSGAERAEVLVRADKADREAYKIKRKVFKASQDGVKAGDILKEVAAMRVRCPMLDDEQRCAMYENRPVTCRLYGIPSAYGGEARTCGRSGFAPGKPYPTVNMEQIHERLYNLSRELVSSFNTSHTGLDEILVPVSMALMNKYDDEYLGVIEGEASEEEASDCGSCGGGHTWEIKGPERERHAAPGGIGDLRPPSDEED</sequence>
<accession>A0A6P1ZCQ0</accession>
<reference evidence="2 3" key="1">
    <citation type="submission" date="2018-06" db="EMBL/GenBank/DDBJ databases">
        <title>Complete genome of Desulfovibrio marinus P48SEP.</title>
        <authorList>
            <person name="Crispim J.S."/>
            <person name="Vidigal P.M.P."/>
            <person name="Silva L.C.F."/>
            <person name="Araujo L.C."/>
            <person name="Laguardia C.N."/>
            <person name="Dias R.S."/>
            <person name="Sousa M.P."/>
            <person name="Paula S.O."/>
            <person name="Silva C."/>
        </authorList>
    </citation>
    <scope>NUCLEOTIDE SEQUENCE [LARGE SCALE GENOMIC DNA]</scope>
    <source>
        <strain evidence="2 3">P48SEP</strain>
    </source>
</reference>
<evidence type="ECO:0000256" key="1">
    <source>
        <dbReference type="SAM" id="MobiDB-lite"/>
    </source>
</evidence>
<dbReference type="EMBL" id="QMIF01000018">
    <property type="protein sequence ID" value="TVM31045.1"/>
    <property type="molecule type" value="Genomic_DNA"/>
</dbReference>
<gene>
    <name evidence="2" type="ORF">DQK91_19620</name>
</gene>